<dbReference type="EMBL" id="CP002896">
    <property type="protein sequence ID" value="AEK43179.1"/>
    <property type="molecule type" value="Genomic_DNA"/>
</dbReference>
<organism evidence="1 2">
    <name type="scientific">Amycolatopsis mediterranei (strain S699)</name>
    <name type="common">Nocardia mediterranei</name>
    <dbReference type="NCBI Taxonomy" id="713604"/>
    <lineage>
        <taxon>Bacteria</taxon>
        <taxon>Bacillati</taxon>
        <taxon>Actinomycetota</taxon>
        <taxon>Actinomycetes</taxon>
        <taxon>Pseudonocardiales</taxon>
        <taxon>Pseudonocardiaceae</taxon>
        <taxon>Amycolatopsis</taxon>
    </lineage>
</organism>
<accession>A0A9R0U9T3</accession>
<protein>
    <submittedName>
        <fullName evidence="1">Uncharacterized protein</fullName>
    </submittedName>
</protein>
<dbReference type="Proteomes" id="UP000006138">
    <property type="component" value="Chromosome"/>
</dbReference>
<evidence type="ECO:0000313" key="2">
    <source>
        <dbReference type="Proteomes" id="UP000006138"/>
    </source>
</evidence>
<sequence>MEFLLIRGGGETTRAKTEGFLTAAVISRGAVRFLR</sequence>
<evidence type="ECO:0000313" key="1">
    <source>
        <dbReference type="EMBL" id="AEK43179.1"/>
    </source>
</evidence>
<keyword evidence="2" id="KW-1185">Reference proteome</keyword>
<reference evidence="1 2" key="1">
    <citation type="journal article" date="2011" name="J. Bacteriol.">
        <title>Whole genome sequence of the rifamycin B-producing strain Amycolatopsis mediterranei S699.</title>
        <authorList>
            <person name="Verma M."/>
            <person name="Kaur J."/>
            <person name="Kumar M."/>
            <person name="Kumari K."/>
            <person name="Saxena A."/>
            <person name="Anand S."/>
            <person name="Nigam A."/>
            <person name="Ravi V."/>
            <person name="Raghuvanshi S."/>
            <person name="Khurana P."/>
            <person name="Tyagi A.K."/>
            <person name="Khurana J.P."/>
            <person name="Lal R."/>
        </authorList>
    </citation>
    <scope>NUCLEOTIDE SEQUENCE [LARGE SCALE GENOMIC DNA]</scope>
    <source>
        <strain evidence="1 2">S699</strain>
    </source>
</reference>
<dbReference type="AlphaFoldDB" id="A0A9R0U9T3"/>
<proteinExistence type="predicted"/>
<name>A0A9R0U9T3_AMYMS</name>
<gene>
    <name evidence="1" type="ordered locus">RAM_23495</name>
</gene>
<dbReference type="KEGG" id="amn:RAM_23495"/>